<protein>
    <recommendedName>
        <fullName evidence="5">DUF3828 domain-containing protein</fullName>
    </recommendedName>
</protein>
<evidence type="ECO:0000313" key="3">
    <source>
        <dbReference type="EMBL" id="GGY29214.1"/>
    </source>
</evidence>
<evidence type="ECO:0008006" key="5">
    <source>
        <dbReference type="Google" id="ProtNLM"/>
    </source>
</evidence>
<gene>
    <name evidence="3" type="ORF">GCM10008098_23120</name>
</gene>
<comment type="caution">
    <text evidence="3">The sequence shown here is derived from an EMBL/GenBank/DDBJ whole genome shotgun (WGS) entry which is preliminary data.</text>
</comment>
<proteinExistence type="predicted"/>
<keyword evidence="2" id="KW-0732">Signal</keyword>
<evidence type="ECO:0000256" key="1">
    <source>
        <dbReference type="SAM" id="MobiDB-lite"/>
    </source>
</evidence>
<keyword evidence="4" id="KW-1185">Reference proteome</keyword>
<name>A0ABQ2ZYV0_9GAMM</name>
<accession>A0ABQ2ZYV0</accession>
<dbReference type="PROSITE" id="PS51257">
    <property type="entry name" value="PROKAR_LIPOPROTEIN"/>
    <property type="match status" value="1"/>
</dbReference>
<reference evidence="4" key="1">
    <citation type="journal article" date="2019" name="Int. J. Syst. Evol. Microbiol.">
        <title>The Global Catalogue of Microorganisms (GCM) 10K type strain sequencing project: providing services to taxonomists for standard genome sequencing and annotation.</title>
        <authorList>
            <consortium name="The Broad Institute Genomics Platform"/>
            <consortium name="The Broad Institute Genome Sequencing Center for Infectious Disease"/>
            <person name="Wu L."/>
            <person name="Ma J."/>
        </authorList>
    </citation>
    <scope>NUCLEOTIDE SEQUENCE [LARGE SCALE GENOMIC DNA]</scope>
    <source>
        <strain evidence="4">KCTC 22232</strain>
    </source>
</reference>
<feature type="region of interest" description="Disordered" evidence="1">
    <location>
        <begin position="281"/>
        <end position="311"/>
    </location>
</feature>
<feature type="chain" id="PRO_5045315651" description="DUF3828 domain-containing protein" evidence="2">
    <location>
        <begin position="25"/>
        <end position="311"/>
    </location>
</feature>
<sequence length="311" mass="33719">MRLPSLRYALLPLSVALLLSACHGKDAASQPGGSTPEAALQASVDLIKAGDFNGLWKHALPPADYANMRADWGHHQQDQRPITAEDRAKFNETMQKLTEPDAENKLYAELQPKLTAMEQQYKDQLPVLISVGEALVKSGVAQSKTLNETQKAQANGVLDVLAPWVQQTPWFDQAKAKQAVGVAVTTARKLDLKDPDQLRSMDFDTSMGKYATGYAGLKQMLMIYGLSVDDTLNSVKLTPVSNSDGHAVVKVDYTLLGKPLSTESKLVQQDGRWYSEDMLDSARKAHQQLNEPAGSASVAADAGTGTVAKQD</sequence>
<evidence type="ECO:0000256" key="2">
    <source>
        <dbReference type="SAM" id="SignalP"/>
    </source>
</evidence>
<organism evidence="3 4">
    <name type="scientific">Rhodanobacter panaciterrae</name>
    <dbReference type="NCBI Taxonomy" id="490572"/>
    <lineage>
        <taxon>Bacteria</taxon>
        <taxon>Pseudomonadati</taxon>
        <taxon>Pseudomonadota</taxon>
        <taxon>Gammaproteobacteria</taxon>
        <taxon>Lysobacterales</taxon>
        <taxon>Rhodanobacteraceae</taxon>
        <taxon>Rhodanobacter</taxon>
    </lineage>
</organism>
<dbReference type="RefSeq" id="WP_189441373.1">
    <property type="nucleotide sequence ID" value="NZ_BMXT01000002.1"/>
</dbReference>
<feature type="signal peptide" evidence="2">
    <location>
        <begin position="1"/>
        <end position="24"/>
    </location>
</feature>
<dbReference type="Proteomes" id="UP000621898">
    <property type="component" value="Unassembled WGS sequence"/>
</dbReference>
<evidence type="ECO:0000313" key="4">
    <source>
        <dbReference type="Proteomes" id="UP000621898"/>
    </source>
</evidence>
<dbReference type="EMBL" id="BMXT01000002">
    <property type="protein sequence ID" value="GGY29214.1"/>
    <property type="molecule type" value="Genomic_DNA"/>
</dbReference>